<evidence type="ECO:0000313" key="2">
    <source>
        <dbReference type="Proteomes" id="UP000594454"/>
    </source>
</evidence>
<reference evidence="1 2" key="1">
    <citation type="submission" date="2020-11" db="EMBL/GenBank/DDBJ databases">
        <authorList>
            <person name="Wallbank WR R."/>
            <person name="Pardo Diaz C."/>
            <person name="Kozak K."/>
            <person name="Martin S."/>
            <person name="Jiggins C."/>
            <person name="Moest M."/>
            <person name="Warren A I."/>
            <person name="Generalovic N T."/>
            <person name="Byers J.R.P. K."/>
            <person name="Montejo-Kovacevich G."/>
            <person name="Yen C E."/>
        </authorList>
    </citation>
    <scope>NUCLEOTIDE SEQUENCE [LARGE SCALE GENOMIC DNA]</scope>
</reference>
<accession>A0A7R8UPC6</accession>
<dbReference type="OMA" id="GLLEWMI"/>
<keyword evidence="2" id="KW-1185">Reference proteome</keyword>
<dbReference type="OrthoDB" id="6375980at2759"/>
<dbReference type="Proteomes" id="UP000594454">
    <property type="component" value="Chromosome 3"/>
</dbReference>
<dbReference type="InParanoid" id="A0A7R8UPC6"/>
<dbReference type="EMBL" id="LR899011">
    <property type="protein sequence ID" value="CAD7084178.1"/>
    <property type="molecule type" value="Genomic_DNA"/>
</dbReference>
<sequence length="206" mass="23835">MFTSWDEQLQELVLQRRWKDIISLGATIPLEEKSRYLWAWPSEDSLIFLKNELKAAGVSRILSIGCGSGLLEWIIRESIGISVFGVELDNSWWKSSYSPKTFIDLSFARNELTPNFLQEACASNDWNFALLFCYFNNHEAFIRYLDAYHGKYLVIIGPGNDCGRHTDPQPFELNLKDNKERWRLVSSCHIGNSVDFIAIYIKILDE</sequence>
<evidence type="ECO:0000313" key="1">
    <source>
        <dbReference type="EMBL" id="CAD7084178.1"/>
    </source>
</evidence>
<gene>
    <name evidence="1" type="ORF">HERILL_LOCUS7089</name>
</gene>
<name>A0A7R8UPC6_HERIL</name>
<dbReference type="AlphaFoldDB" id="A0A7R8UPC6"/>
<proteinExistence type="predicted"/>
<organism evidence="1 2">
    <name type="scientific">Hermetia illucens</name>
    <name type="common">Black soldier fly</name>
    <dbReference type="NCBI Taxonomy" id="343691"/>
    <lineage>
        <taxon>Eukaryota</taxon>
        <taxon>Metazoa</taxon>
        <taxon>Ecdysozoa</taxon>
        <taxon>Arthropoda</taxon>
        <taxon>Hexapoda</taxon>
        <taxon>Insecta</taxon>
        <taxon>Pterygota</taxon>
        <taxon>Neoptera</taxon>
        <taxon>Endopterygota</taxon>
        <taxon>Diptera</taxon>
        <taxon>Brachycera</taxon>
        <taxon>Stratiomyomorpha</taxon>
        <taxon>Stratiomyidae</taxon>
        <taxon>Hermetiinae</taxon>
        <taxon>Hermetia</taxon>
    </lineage>
</organism>
<protein>
    <submittedName>
        <fullName evidence="1">Uncharacterized protein</fullName>
    </submittedName>
</protein>